<dbReference type="PANTHER" id="PTHR11575">
    <property type="entry name" value="5'-NUCLEOTIDASE-RELATED"/>
    <property type="match status" value="1"/>
</dbReference>
<organism evidence="5 6">
    <name type="scientific">Thermolongibacillus altinsuensis</name>
    <dbReference type="NCBI Taxonomy" id="575256"/>
    <lineage>
        <taxon>Bacteria</taxon>
        <taxon>Bacillati</taxon>
        <taxon>Bacillota</taxon>
        <taxon>Bacilli</taxon>
        <taxon>Bacillales</taxon>
        <taxon>Anoxybacillaceae</taxon>
        <taxon>Thermolongibacillus</taxon>
    </lineage>
</organism>
<dbReference type="GO" id="GO:0009166">
    <property type="term" value="P:nucleotide catabolic process"/>
    <property type="evidence" value="ECO:0007669"/>
    <property type="project" value="InterPro"/>
</dbReference>
<evidence type="ECO:0000256" key="2">
    <source>
        <dbReference type="RuleBase" id="RU362119"/>
    </source>
</evidence>
<dbReference type="AlphaFoldDB" id="A0A4R1QLR0"/>
<dbReference type="PRINTS" id="PR01607">
    <property type="entry name" value="APYRASEFAMLY"/>
</dbReference>
<dbReference type="Proteomes" id="UP000295658">
    <property type="component" value="Unassembled WGS sequence"/>
</dbReference>
<keyword evidence="1" id="KW-0732">Signal</keyword>
<feature type="domain" description="5'-Nucleotidase C-terminal" evidence="4">
    <location>
        <begin position="297"/>
        <end position="433"/>
    </location>
</feature>
<dbReference type="Gene3D" id="3.90.780.10">
    <property type="entry name" value="5'-Nucleotidase, C-terminal domain"/>
    <property type="match status" value="1"/>
</dbReference>
<dbReference type="SUPFAM" id="SSF55816">
    <property type="entry name" value="5'-nucleotidase (syn. UDP-sugar hydrolase), C-terminal domain"/>
    <property type="match status" value="1"/>
</dbReference>
<dbReference type="InterPro" id="IPR006179">
    <property type="entry name" value="5_nucleotidase/apyrase"/>
</dbReference>
<dbReference type="SUPFAM" id="SSF56300">
    <property type="entry name" value="Metallo-dependent phosphatases"/>
    <property type="match status" value="1"/>
</dbReference>
<dbReference type="Pfam" id="PF02872">
    <property type="entry name" value="5_nucleotid_C"/>
    <property type="match status" value="1"/>
</dbReference>
<dbReference type="InterPro" id="IPR011240">
    <property type="entry name" value="Pesterase_YunD"/>
</dbReference>
<dbReference type="InterPro" id="IPR008334">
    <property type="entry name" value="5'-Nucleotdase_C"/>
</dbReference>
<dbReference type="PANTHER" id="PTHR11575:SF23">
    <property type="entry name" value="5-NUCLEOTIDASE FAMILY PROTEIN"/>
    <property type="match status" value="1"/>
</dbReference>
<dbReference type="EMBL" id="SLUL01000012">
    <property type="protein sequence ID" value="TCL47352.1"/>
    <property type="molecule type" value="Genomic_DNA"/>
</dbReference>
<dbReference type="PIRSF" id="PIRSF036361">
    <property type="entry name" value="YunD"/>
    <property type="match status" value="1"/>
</dbReference>
<comment type="caution">
    <text evidence="5">The sequence shown here is derived from an EMBL/GenBank/DDBJ whole genome shotgun (WGS) entry which is preliminary data.</text>
</comment>
<dbReference type="GO" id="GO:0000166">
    <property type="term" value="F:nucleotide binding"/>
    <property type="evidence" value="ECO:0007669"/>
    <property type="project" value="UniProtKB-KW"/>
</dbReference>
<dbReference type="InterPro" id="IPR029052">
    <property type="entry name" value="Metallo-depent_PP-like"/>
</dbReference>
<keyword evidence="6" id="KW-1185">Reference proteome</keyword>
<keyword evidence="2" id="KW-0547">Nucleotide-binding</keyword>
<evidence type="ECO:0000259" key="3">
    <source>
        <dbReference type="Pfam" id="PF00149"/>
    </source>
</evidence>
<evidence type="ECO:0000313" key="5">
    <source>
        <dbReference type="EMBL" id="TCL47352.1"/>
    </source>
</evidence>
<dbReference type="GO" id="GO:0030288">
    <property type="term" value="C:outer membrane-bounded periplasmic space"/>
    <property type="evidence" value="ECO:0007669"/>
    <property type="project" value="TreeGrafter"/>
</dbReference>
<protein>
    <submittedName>
        <fullName evidence="5">2',3'-cyclic-nucleotide 2'-phosphodiesterase (5'-nucleotidase family)</fullName>
    </submittedName>
</protein>
<feature type="domain" description="Calcineurin-like phosphoesterase" evidence="3">
    <location>
        <begin position="14"/>
        <end position="211"/>
    </location>
</feature>
<evidence type="ECO:0000256" key="1">
    <source>
        <dbReference type="ARBA" id="ARBA00022729"/>
    </source>
</evidence>
<comment type="similarity">
    <text evidence="2">Belongs to the 5'-nucleotidase family.</text>
</comment>
<dbReference type="CDD" id="cd00845">
    <property type="entry name" value="MPP_UshA_N_like"/>
    <property type="match status" value="1"/>
</dbReference>
<dbReference type="GO" id="GO:0008253">
    <property type="term" value="F:5'-nucleotidase activity"/>
    <property type="evidence" value="ECO:0007669"/>
    <property type="project" value="TreeGrafter"/>
</dbReference>
<proteinExistence type="inferred from homology"/>
<name>A0A4R1QLR0_9BACL</name>
<evidence type="ECO:0000313" key="6">
    <source>
        <dbReference type="Proteomes" id="UP000295658"/>
    </source>
</evidence>
<dbReference type="InterPro" id="IPR004843">
    <property type="entry name" value="Calcineurin-like_PHP"/>
</dbReference>
<dbReference type="GO" id="GO:0008768">
    <property type="term" value="F:UDP-sugar diphosphatase activity"/>
    <property type="evidence" value="ECO:0007669"/>
    <property type="project" value="TreeGrafter"/>
</dbReference>
<dbReference type="Gene3D" id="3.60.21.10">
    <property type="match status" value="1"/>
</dbReference>
<gene>
    <name evidence="5" type="ORF">EDD69_11262</name>
</gene>
<keyword evidence="2" id="KW-0378">Hydrolase</keyword>
<accession>A0A4R1QLR0</accession>
<evidence type="ECO:0000259" key="4">
    <source>
        <dbReference type="Pfam" id="PF02872"/>
    </source>
</evidence>
<dbReference type="Pfam" id="PF00149">
    <property type="entry name" value="Metallophos"/>
    <property type="match status" value="1"/>
</dbReference>
<sequence length="471" mass="53871">MKGVLPKLKEIVYIYHTNDVHSHFKHWPKIAHLLREKRKEHTQKNEHVLIFDIGDFVDRVHPITEATNGKANVHLLNDIPYDAVTIGNNEGITLPHEHLNTLYEQATFSVLVANLFYPNGERPPWLKPYVLFKLGNVRLAVIGLTVPFQKFYELLGWRVEDPFAILKEILSELKGKADVIVLLSHLGINEDEKIAQLFPEVSLILGGHTHHLLENGKMIGSTLLCGAGKFGRYVGGVKLMIDSEQKKVDKEAFVIPVSNLVGECQETKRTLRRFKQESEVILSEPIVYLPHDLALDWFAPSPFASLLAEALNEWCEGDVAMVNAGVLLEPLQKGIVTKKDLHRICPHPINPCKVYLRGSELKEVVLQANTEKMKRLEIKGFGFRGKVMGQMVYDRLQIETEILSDGSEHIRRIFVDHEPLQEQKLYAVATIDMFTFGHLYPEIYRAAKKTYYMPEMLRDLLEWKLKKLYGC</sequence>
<dbReference type="InterPro" id="IPR036907">
    <property type="entry name" value="5'-Nucleotdase_C_sf"/>
</dbReference>
<reference evidence="5 6" key="1">
    <citation type="submission" date="2019-03" db="EMBL/GenBank/DDBJ databases">
        <title>Genomic Encyclopedia of Type Strains, Phase IV (KMG-IV): sequencing the most valuable type-strain genomes for metagenomic binning, comparative biology and taxonomic classification.</title>
        <authorList>
            <person name="Goeker M."/>
        </authorList>
    </citation>
    <scope>NUCLEOTIDE SEQUENCE [LARGE SCALE GENOMIC DNA]</scope>
    <source>
        <strain evidence="5 6">DSM 24979</strain>
    </source>
</reference>